<proteinExistence type="predicted"/>
<accession>A0A8T0X180</accession>
<evidence type="ECO:0000256" key="1">
    <source>
        <dbReference type="SAM" id="SignalP"/>
    </source>
</evidence>
<gene>
    <name evidence="2" type="ORF">PVAP13_1NG358500</name>
</gene>
<dbReference type="Proteomes" id="UP000823388">
    <property type="component" value="Chromosome 1N"/>
</dbReference>
<evidence type="ECO:0000313" key="2">
    <source>
        <dbReference type="EMBL" id="KAG2652517.1"/>
    </source>
</evidence>
<name>A0A8T0X180_PANVG</name>
<keyword evidence="3" id="KW-1185">Reference proteome</keyword>
<comment type="caution">
    <text evidence="2">The sequence shown here is derived from an EMBL/GenBank/DDBJ whole genome shotgun (WGS) entry which is preliminary data.</text>
</comment>
<organism evidence="2 3">
    <name type="scientific">Panicum virgatum</name>
    <name type="common">Blackwell switchgrass</name>
    <dbReference type="NCBI Taxonomy" id="38727"/>
    <lineage>
        <taxon>Eukaryota</taxon>
        <taxon>Viridiplantae</taxon>
        <taxon>Streptophyta</taxon>
        <taxon>Embryophyta</taxon>
        <taxon>Tracheophyta</taxon>
        <taxon>Spermatophyta</taxon>
        <taxon>Magnoliopsida</taxon>
        <taxon>Liliopsida</taxon>
        <taxon>Poales</taxon>
        <taxon>Poaceae</taxon>
        <taxon>PACMAD clade</taxon>
        <taxon>Panicoideae</taxon>
        <taxon>Panicodae</taxon>
        <taxon>Paniceae</taxon>
        <taxon>Panicinae</taxon>
        <taxon>Panicum</taxon>
        <taxon>Panicum sect. Hiantes</taxon>
    </lineage>
</organism>
<reference evidence="2 3" key="1">
    <citation type="submission" date="2020-05" db="EMBL/GenBank/DDBJ databases">
        <title>WGS assembly of Panicum virgatum.</title>
        <authorList>
            <person name="Lovell J.T."/>
            <person name="Jenkins J."/>
            <person name="Shu S."/>
            <person name="Juenger T.E."/>
            <person name="Schmutz J."/>
        </authorList>
    </citation>
    <scope>NUCLEOTIDE SEQUENCE [LARGE SCALE GENOMIC DNA]</scope>
    <source>
        <strain evidence="3">cv. AP13</strain>
    </source>
</reference>
<evidence type="ECO:0000313" key="3">
    <source>
        <dbReference type="Proteomes" id="UP000823388"/>
    </source>
</evidence>
<protein>
    <submittedName>
        <fullName evidence="2">Uncharacterized protein</fullName>
    </submittedName>
</protein>
<feature type="chain" id="PRO_5035845823" evidence="1">
    <location>
        <begin position="22"/>
        <end position="125"/>
    </location>
</feature>
<keyword evidence="1" id="KW-0732">Signal</keyword>
<dbReference type="AlphaFoldDB" id="A0A8T0X180"/>
<feature type="signal peptide" evidence="1">
    <location>
        <begin position="1"/>
        <end position="21"/>
    </location>
</feature>
<dbReference type="EMBL" id="CM029038">
    <property type="protein sequence ID" value="KAG2652517.1"/>
    <property type="molecule type" value="Genomic_DNA"/>
</dbReference>
<sequence>MAKTAVLALFLFFATISSSQAMKPATRNNCYTGCDYNSTWSQITRSCGPFLLNQSDDPTDECYSVCKALSSGRLLCACSTCPSYVHRFNMTRFLDLANVIDPRFGTPICCECDGIPASLPFSQGN</sequence>